<dbReference type="InterPro" id="IPR023170">
    <property type="entry name" value="HhH_base_excis_C"/>
</dbReference>
<keyword evidence="9" id="KW-0378">Hydrolase</keyword>
<sequence length="406" mass="47227">MAYLDWSNKKIESFRKALLDWYDQHGRDLPWRRDKDPYHIWVSEIMLQQTQVETVIPYYERFIKELPTIKALAECPEDQLLRLWQGLGYYSRVRNMQLAARQIQEDFDGVMPDNRSDLEKLKGIGPYTAAAIASIAFDQVEPAIDGNLLRVTARLFEIEEDISQPKNRKVFKEILDQLIDPQRPGDFNQAMMDIGATIMTPSNYDAHESPIKAFDQSYQRGTAALYPVKKPKKKAQSQEWLAYYIVDRSGNVLIRQHQADELLAGLWHFPLIKAAHAETIKSEGLVASTFLNYFTQLDQIAEQDREDLSRDFKVFLNSDLPMVKHVFSHRIWQVKCLGMVYQGRPQDLLDQLHLQDSSFTWLTVDQLTSYPFSSLQEKIMKRIKESDLLKDEGAGRRMDEKKSFDP</sequence>
<dbReference type="EMBL" id="AGEG01000002">
    <property type="protein sequence ID" value="EHR38207.1"/>
    <property type="molecule type" value="Genomic_DNA"/>
</dbReference>
<dbReference type="GO" id="GO:0051539">
    <property type="term" value="F:4 iron, 4 sulfur cluster binding"/>
    <property type="evidence" value="ECO:0007669"/>
    <property type="project" value="UniProtKB-UniRule"/>
</dbReference>
<accession>H3NHF2</accession>
<dbReference type="CDD" id="cd03431">
    <property type="entry name" value="NUDIX_DNA_Glycosylase_C-MutY"/>
    <property type="match status" value="1"/>
</dbReference>
<dbReference type="InterPro" id="IPR003265">
    <property type="entry name" value="HhH-GPD_domain"/>
</dbReference>
<comment type="cofactor">
    <cofactor evidence="14">
        <name>[4Fe-4S] cluster</name>
        <dbReference type="ChEBI" id="CHEBI:49883"/>
    </cofactor>
    <text evidence="14">Binds 1 [4Fe-4S] cluster.</text>
</comment>
<dbReference type="FunFam" id="1.10.340.30:FF:000002">
    <property type="entry name" value="Adenine DNA glycosylase"/>
    <property type="match status" value="1"/>
</dbReference>
<dbReference type="RefSeq" id="WP_006308208.1">
    <property type="nucleotide sequence ID" value="NZ_JH601133.1"/>
</dbReference>
<evidence type="ECO:0000256" key="4">
    <source>
        <dbReference type="ARBA" id="ARBA00012045"/>
    </source>
</evidence>
<dbReference type="Pfam" id="PF14815">
    <property type="entry name" value="NUDIX_4"/>
    <property type="match status" value="1"/>
</dbReference>
<evidence type="ECO:0000313" key="16">
    <source>
        <dbReference type="EMBL" id="EHR38207.1"/>
    </source>
</evidence>
<dbReference type="InterPro" id="IPR015797">
    <property type="entry name" value="NUDIX_hydrolase-like_dom_sf"/>
</dbReference>
<dbReference type="GO" id="GO:0006298">
    <property type="term" value="P:mismatch repair"/>
    <property type="evidence" value="ECO:0007669"/>
    <property type="project" value="TreeGrafter"/>
</dbReference>
<comment type="function">
    <text evidence="2">Adenine glycosylase active on G-A mispairs. MutY also corrects error-prone DNA synthesis past GO lesions which are due to the oxidatively damaged form of guanine: 7,8-dihydro-8-oxoguanine (8-oxo-dGTP).</text>
</comment>
<dbReference type="Gene3D" id="3.90.79.10">
    <property type="entry name" value="Nucleoside Triphosphate Pyrophosphohydrolase"/>
    <property type="match status" value="1"/>
</dbReference>
<evidence type="ECO:0000256" key="7">
    <source>
        <dbReference type="ARBA" id="ARBA00022723"/>
    </source>
</evidence>
<dbReference type="Gene3D" id="1.10.340.30">
    <property type="entry name" value="Hypothetical protein, domain 2"/>
    <property type="match status" value="1"/>
</dbReference>
<keyword evidence="12" id="KW-0234">DNA repair</keyword>
<dbReference type="SMART" id="SM00478">
    <property type="entry name" value="ENDO3c"/>
    <property type="match status" value="1"/>
</dbReference>
<dbReference type="SUPFAM" id="SSF48150">
    <property type="entry name" value="DNA-glycosylase"/>
    <property type="match status" value="1"/>
</dbReference>
<dbReference type="PANTHER" id="PTHR42944">
    <property type="entry name" value="ADENINE DNA GLYCOSYLASE"/>
    <property type="match status" value="1"/>
</dbReference>
<dbReference type="GO" id="GO:0032357">
    <property type="term" value="F:oxidized purine DNA binding"/>
    <property type="evidence" value="ECO:0007669"/>
    <property type="project" value="TreeGrafter"/>
</dbReference>
<dbReference type="InterPro" id="IPR029119">
    <property type="entry name" value="MutY_C"/>
</dbReference>
<dbReference type="EC" id="3.2.2.31" evidence="4 14"/>
<evidence type="ECO:0000256" key="14">
    <source>
        <dbReference type="RuleBase" id="RU365096"/>
    </source>
</evidence>
<dbReference type="HOGENOM" id="CLU_012862_0_3_9"/>
<keyword evidence="17" id="KW-1185">Reference proteome</keyword>
<dbReference type="SUPFAM" id="SSF55811">
    <property type="entry name" value="Nudix"/>
    <property type="match status" value="1"/>
</dbReference>
<comment type="similarity">
    <text evidence="3 14">Belongs to the Nth/MutY family.</text>
</comment>
<evidence type="ECO:0000259" key="15">
    <source>
        <dbReference type="SMART" id="SM00478"/>
    </source>
</evidence>
<evidence type="ECO:0000256" key="2">
    <source>
        <dbReference type="ARBA" id="ARBA00002933"/>
    </source>
</evidence>
<dbReference type="InterPro" id="IPR011257">
    <property type="entry name" value="DNA_glycosylase"/>
</dbReference>
<dbReference type="GO" id="GO:0000701">
    <property type="term" value="F:purine-specific mismatch base pair DNA N-glycosylase activity"/>
    <property type="evidence" value="ECO:0007669"/>
    <property type="project" value="UniProtKB-EC"/>
</dbReference>
<keyword evidence="7" id="KW-0479">Metal-binding</keyword>
<dbReference type="GO" id="GO:0034039">
    <property type="term" value="F:8-oxo-7,8-dihydroguanine DNA N-glycosylase activity"/>
    <property type="evidence" value="ECO:0007669"/>
    <property type="project" value="TreeGrafter"/>
</dbReference>
<keyword evidence="10 14" id="KW-0408">Iron</keyword>
<reference evidence="16 17" key="1">
    <citation type="submission" date="2012-01" db="EMBL/GenBank/DDBJ databases">
        <title>The Genome Sequence of Facklamia languida CCUG 37842.</title>
        <authorList>
            <consortium name="The Broad Institute Genome Sequencing Platform"/>
            <person name="Earl A."/>
            <person name="Ward D."/>
            <person name="Feldgarden M."/>
            <person name="Gevers D."/>
            <person name="Huys G."/>
            <person name="Young S.K."/>
            <person name="Zeng Q."/>
            <person name="Gargeya S."/>
            <person name="Fitzgerald M."/>
            <person name="Haas B."/>
            <person name="Abouelleil A."/>
            <person name="Alvarado L."/>
            <person name="Arachchi H.M."/>
            <person name="Berlin A."/>
            <person name="Chapman S.B."/>
            <person name="Gearin G."/>
            <person name="Goldberg J."/>
            <person name="Griggs A."/>
            <person name="Gujja S."/>
            <person name="Hansen M."/>
            <person name="Heiman D."/>
            <person name="Howarth C."/>
            <person name="Larimer J."/>
            <person name="Lui A."/>
            <person name="MacDonald P.J.P."/>
            <person name="McCowen C."/>
            <person name="Montmayeur A."/>
            <person name="Murphy C."/>
            <person name="Neiman D."/>
            <person name="Pearson M."/>
            <person name="Priest M."/>
            <person name="Roberts A."/>
            <person name="Saif S."/>
            <person name="Shea T."/>
            <person name="Sisk P."/>
            <person name="Stolte C."/>
            <person name="Sykes S."/>
            <person name="Wortman J."/>
            <person name="Nusbaum C."/>
            <person name="Birren B."/>
        </authorList>
    </citation>
    <scope>NUCLEOTIDE SEQUENCE [LARGE SCALE GENOMIC DNA]</scope>
    <source>
        <strain evidence="16 17">CCUG 37842</strain>
    </source>
</reference>
<dbReference type="InterPro" id="IPR044298">
    <property type="entry name" value="MIG/MutY"/>
</dbReference>
<dbReference type="PANTHER" id="PTHR42944:SF1">
    <property type="entry name" value="ADENINE DNA GLYCOSYLASE"/>
    <property type="match status" value="1"/>
</dbReference>
<dbReference type="eggNOG" id="COG1194">
    <property type="taxonomic scope" value="Bacteria"/>
</dbReference>
<dbReference type="GO" id="GO:0035485">
    <property type="term" value="F:adenine/guanine mispair binding"/>
    <property type="evidence" value="ECO:0007669"/>
    <property type="project" value="TreeGrafter"/>
</dbReference>
<keyword evidence="11" id="KW-0411">Iron-sulfur</keyword>
<dbReference type="Gene3D" id="1.10.1670.10">
    <property type="entry name" value="Helix-hairpin-Helix base-excision DNA repair enzymes (C-terminal)"/>
    <property type="match status" value="1"/>
</dbReference>
<proteinExistence type="inferred from homology"/>
<evidence type="ECO:0000256" key="13">
    <source>
        <dbReference type="ARBA" id="ARBA00023295"/>
    </source>
</evidence>
<evidence type="ECO:0000313" key="17">
    <source>
        <dbReference type="Proteomes" id="UP000006190"/>
    </source>
</evidence>
<dbReference type="Pfam" id="PF00730">
    <property type="entry name" value="HhH-GPD"/>
    <property type="match status" value="1"/>
</dbReference>
<comment type="caution">
    <text evidence="16">The sequence shown here is derived from an EMBL/GenBank/DDBJ whole genome shotgun (WGS) entry which is preliminary data.</text>
</comment>
<dbReference type="STRING" id="883113.HMPREF9708_00291"/>
<evidence type="ECO:0000256" key="10">
    <source>
        <dbReference type="ARBA" id="ARBA00023004"/>
    </source>
</evidence>
<evidence type="ECO:0000256" key="6">
    <source>
        <dbReference type="ARBA" id="ARBA00022485"/>
    </source>
</evidence>
<keyword evidence="13 14" id="KW-0326">Glycosidase</keyword>
<dbReference type="Pfam" id="PF00633">
    <property type="entry name" value="HHH"/>
    <property type="match status" value="1"/>
</dbReference>
<keyword evidence="6" id="KW-0004">4Fe-4S</keyword>
<dbReference type="CDD" id="cd00056">
    <property type="entry name" value="ENDO3c"/>
    <property type="match status" value="1"/>
</dbReference>
<organism evidence="16 17">
    <name type="scientific">Facklamia languida CCUG 37842</name>
    <dbReference type="NCBI Taxonomy" id="883113"/>
    <lineage>
        <taxon>Bacteria</taxon>
        <taxon>Bacillati</taxon>
        <taxon>Bacillota</taxon>
        <taxon>Bacilli</taxon>
        <taxon>Lactobacillales</taxon>
        <taxon>Aerococcaceae</taxon>
        <taxon>Facklamia</taxon>
    </lineage>
</organism>
<dbReference type="PATRIC" id="fig|883113.3.peg.295"/>
<evidence type="ECO:0000256" key="3">
    <source>
        <dbReference type="ARBA" id="ARBA00008343"/>
    </source>
</evidence>
<dbReference type="InterPro" id="IPR005760">
    <property type="entry name" value="A/G_AdeGlyc_MutY"/>
</dbReference>
<evidence type="ECO:0000256" key="5">
    <source>
        <dbReference type="ARBA" id="ARBA00022023"/>
    </source>
</evidence>
<dbReference type="InterPro" id="IPR000445">
    <property type="entry name" value="HhH_motif"/>
</dbReference>
<name>H3NHF2_9LACT</name>
<dbReference type="GO" id="GO:0006284">
    <property type="term" value="P:base-excision repair"/>
    <property type="evidence" value="ECO:0007669"/>
    <property type="project" value="UniProtKB-UniRule"/>
</dbReference>
<comment type="catalytic activity">
    <reaction evidence="1 14">
        <text>Hydrolyzes free adenine bases from 7,8-dihydro-8-oxoguanine:adenine mismatched double-stranded DNA, leaving an apurinic site.</text>
        <dbReference type="EC" id="3.2.2.31"/>
    </reaction>
</comment>
<protein>
    <recommendedName>
        <fullName evidence="5 14">Adenine DNA glycosylase</fullName>
        <ecNumber evidence="4 14">3.2.2.31</ecNumber>
    </recommendedName>
</protein>
<evidence type="ECO:0000256" key="8">
    <source>
        <dbReference type="ARBA" id="ARBA00022763"/>
    </source>
</evidence>
<dbReference type="AlphaFoldDB" id="H3NHF2"/>
<evidence type="ECO:0000256" key="11">
    <source>
        <dbReference type="ARBA" id="ARBA00023014"/>
    </source>
</evidence>
<evidence type="ECO:0000256" key="1">
    <source>
        <dbReference type="ARBA" id="ARBA00000843"/>
    </source>
</evidence>
<evidence type="ECO:0000256" key="9">
    <source>
        <dbReference type="ARBA" id="ARBA00022801"/>
    </source>
</evidence>
<dbReference type="GO" id="GO:0046872">
    <property type="term" value="F:metal ion binding"/>
    <property type="evidence" value="ECO:0007669"/>
    <property type="project" value="UniProtKB-UniRule"/>
</dbReference>
<gene>
    <name evidence="16" type="ORF">HMPREF9708_00291</name>
</gene>
<feature type="domain" description="HhH-GPD" evidence="15">
    <location>
        <begin position="46"/>
        <end position="197"/>
    </location>
</feature>
<dbReference type="Proteomes" id="UP000006190">
    <property type="component" value="Unassembled WGS sequence"/>
</dbReference>
<keyword evidence="8 14" id="KW-0227">DNA damage</keyword>
<evidence type="ECO:0000256" key="12">
    <source>
        <dbReference type="ARBA" id="ARBA00023204"/>
    </source>
</evidence>
<dbReference type="NCBIfam" id="TIGR01084">
    <property type="entry name" value="mutY"/>
    <property type="match status" value="1"/>
</dbReference>